<dbReference type="InterPro" id="IPR012416">
    <property type="entry name" value="CBP60"/>
</dbReference>
<dbReference type="InterPro" id="IPR046831">
    <property type="entry name" value="Calmodulin_bind_N"/>
</dbReference>
<feature type="domain" description="Calmodulin binding protein-like N-terminal" evidence="2">
    <location>
        <begin position="109"/>
        <end position="239"/>
    </location>
</feature>
<name>A0A1S3B5C3_CUCME</name>
<feature type="compositionally biased region" description="Polar residues" evidence="1">
    <location>
        <begin position="1"/>
        <end position="16"/>
    </location>
</feature>
<sequence>MDQSSDTYPGNVNNKRASSEEAGDFQHNSKRNYHIGSEDGFAAKNEDSDEENLSKFVALARHFISKGAEKKLLPMVDFYFPRMREQHESGKEVSSEIIGSGSGAPKYVLCFCNQIASRMYANKEIKSENGEPLKIGIFDSANLNVPVSTDKLSSAPVELFLEDGEHKEISKSDNGKPLMFGDLQFNLQSGIGEVNHLTVTDSSYRSKSKIFYLGVRIIDKMILAEFGVIEKAVSQAFRVFSERMQGKEKHHPPNWDDAINRLEGVGDKYKNILSSLQPHPINTVGDFLVAHDFGRGAIVLKQILGIKSADNKWDKIVKHAMECDDPRAINYVLHFHQANDGNYWNENFGGDDHAEKNQNVNDQNLEFNQQNQNQNDDAHPYLPASSNIELGA</sequence>
<proteinExistence type="predicted"/>
<dbReference type="InterPro" id="IPR046830">
    <property type="entry name" value="Calmod_bind_M"/>
</dbReference>
<dbReference type="GO" id="GO:0080142">
    <property type="term" value="P:regulation of salicylic acid biosynthetic process"/>
    <property type="evidence" value="ECO:0007669"/>
    <property type="project" value="TreeGrafter"/>
</dbReference>
<dbReference type="Proteomes" id="UP001652600">
    <property type="component" value="Chromosome 8"/>
</dbReference>
<dbReference type="AlphaFoldDB" id="A0A1S3B5C3"/>
<dbReference type="PANTHER" id="PTHR31713">
    <property type="entry name" value="OS02G0177800 PROTEIN"/>
    <property type="match status" value="1"/>
</dbReference>
<dbReference type="OrthoDB" id="692126at2759"/>
<organism evidence="4 5">
    <name type="scientific">Cucumis melo</name>
    <name type="common">Muskmelon</name>
    <dbReference type="NCBI Taxonomy" id="3656"/>
    <lineage>
        <taxon>Eukaryota</taxon>
        <taxon>Viridiplantae</taxon>
        <taxon>Streptophyta</taxon>
        <taxon>Embryophyta</taxon>
        <taxon>Tracheophyta</taxon>
        <taxon>Spermatophyta</taxon>
        <taxon>Magnoliopsida</taxon>
        <taxon>eudicotyledons</taxon>
        <taxon>Gunneridae</taxon>
        <taxon>Pentapetalae</taxon>
        <taxon>rosids</taxon>
        <taxon>fabids</taxon>
        <taxon>Cucurbitales</taxon>
        <taxon>Cucurbitaceae</taxon>
        <taxon>Benincaseae</taxon>
        <taxon>Cucumis</taxon>
    </lineage>
</organism>
<evidence type="ECO:0000313" key="4">
    <source>
        <dbReference type="Proteomes" id="UP001652600"/>
    </source>
</evidence>
<feature type="region of interest" description="Disordered" evidence="1">
    <location>
        <begin position="371"/>
        <end position="392"/>
    </location>
</feature>
<protein>
    <submittedName>
        <fullName evidence="5">Calmodulin-binding protein 60 A-like</fullName>
    </submittedName>
</protein>
<keyword evidence="4" id="KW-1185">Reference proteome</keyword>
<dbReference type="KEGG" id="cmo:103486196"/>
<dbReference type="GO" id="GO:0005516">
    <property type="term" value="F:calmodulin binding"/>
    <property type="evidence" value="ECO:0007669"/>
    <property type="project" value="InterPro"/>
</dbReference>
<dbReference type="InParanoid" id="A0A1S3B5C3"/>
<accession>A0A1S3B5C3</accession>
<evidence type="ECO:0000256" key="1">
    <source>
        <dbReference type="SAM" id="MobiDB-lite"/>
    </source>
</evidence>
<dbReference type="Pfam" id="PF07887">
    <property type="entry name" value="Calmodulin_bind"/>
    <property type="match status" value="1"/>
</dbReference>
<evidence type="ECO:0000259" key="3">
    <source>
        <dbReference type="Pfam" id="PF20451"/>
    </source>
</evidence>
<gene>
    <name evidence="5" type="primary">LOC103486196</name>
</gene>
<feature type="region of interest" description="Disordered" evidence="1">
    <location>
        <begin position="1"/>
        <end position="46"/>
    </location>
</feature>
<dbReference type="RefSeq" id="XP_008442288.1">
    <property type="nucleotide sequence ID" value="XM_008444066.3"/>
</dbReference>
<dbReference type="Pfam" id="PF20451">
    <property type="entry name" value="Calmod_bind_M"/>
    <property type="match status" value="1"/>
</dbReference>
<feature type="domain" description="Calmodulin binding protein central" evidence="3">
    <location>
        <begin position="256"/>
        <end position="323"/>
    </location>
</feature>
<evidence type="ECO:0000313" key="5">
    <source>
        <dbReference type="RefSeq" id="XP_008442288.1"/>
    </source>
</evidence>
<evidence type="ECO:0000259" key="2">
    <source>
        <dbReference type="Pfam" id="PF07887"/>
    </source>
</evidence>
<dbReference type="GO" id="GO:0005634">
    <property type="term" value="C:nucleus"/>
    <property type="evidence" value="ECO:0007669"/>
    <property type="project" value="TreeGrafter"/>
</dbReference>
<reference evidence="5" key="1">
    <citation type="submission" date="2025-08" db="UniProtKB">
        <authorList>
            <consortium name="RefSeq"/>
        </authorList>
    </citation>
    <scope>IDENTIFICATION</scope>
    <source>
        <tissue evidence="5">Stem</tissue>
    </source>
</reference>
<dbReference type="GeneID" id="103486196"/>
<dbReference type="GO" id="GO:0003700">
    <property type="term" value="F:DNA-binding transcription factor activity"/>
    <property type="evidence" value="ECO:0007669"/>
    <property type="project" value="TreeGrafter"/>
</dbReference>
<dbReference type="PANTHER" id="PTHR31713:SF43">
    <property type="entry name" value="CALMODULIN-BINDING PROTEIN 60 G"/>
    <property type="match status" value="1"/>
</dbReference>
<dbReference type="GO" id="GO:0043565">
    <property type="term" value="F:sequence-specific DNA binding"/>
    <property type="evidence" value="ECO:0007669"/>
    <property type="project" value="TreeGrafter"/>
</dbReference>